<name>A0AA38VJV0_9PEZI</name>
<accession>A0AA38VJV0</accession>
<dbReference type="InterPro" id="IPR013087">
    <property type="entry name" value="Znf_C2H2_type"/>
</dbReference>
<protein>
    <recommendedName>
        <fullName evidence="1">C2H2-type domain-containing protein</fullName>
    </recommendedName>
</protein>
<evidence type="ECO:0000259" key="1">
    <source>
        <dbReference type="SMART" id="SM00355"/>
    </source>
</evidence>
<gene>
    <name evidence="2" type="ORF">NKR19_g9507</name>
</gene>
<comment type="caution">
    <text evidence="2">The sequence shown here is derived from an EMBL/GenBank/DDBJ whole genome shotgun (WGS) entry which is preliminary data.</text>
</comment>
<dbReference type="Gene3D" id="3.30.160.60">
    <property type="entry name" value="Classic Zinc Finger"/>
    <property type="match status" value="1"/>
</dbReference>
<keyword evidence="3" id="KW-1185">Reference proteome</keyword>
<organism evidence="2 3">
    <name type="scientific">Coniochaeta hoffmannii</name>
    <dbReference type="NCBI Taxonomy" id="91930"/>
    <lineage>
        <taxon>Eukaryota</taxon>
        <taxon>Fungi</taxon>
        <taxon>Dikarya</taxon>
        <taxon>Ascomycota</taxon>
        <taxon>Pezizomycotina</taxon>
        <taxon>Sordariomycetes</taxon>
        <taxon>Sordariomycetidae</taxon>
        <taxon>Coniochaetales</taxon>
        <taxon>Coniochaetaceae</taxon>
        <taxon>Coniochaeta</taxon>
    </lineage>
</organism>
<proteinExistence type="predicted"/>
<dbReference type="Proteomes" id="UP001174691">
    <property type="component" value="Unassembled WGS sequence"/>
</dbReference>
<evidence type="ECO:0000313" key="3">
    <source>
        <dbReference type="Proteomes" id="UP001174691"/>
    </source>
</evidence>
<feature type="domain" description="C2H2-type" evidence="1">
    <location>
        <begin position="102"/>
        <end position="130"/>
    </location>
</feature>
<dbReference type="AlphaFoldDB" id="A0AA38VJV0"/>
<reference evidence="2" key="1">
    <citation type="submission" date="2022-07" db="EMBL/GenBank/DDBJ databases">
        <title>Fungi with potential for degradation of polypropylene.</title>
        <authorList>
            <person name="Gostincar C."/>
        </authorList>
    </citation>
    <scope>NUCLEOTIDE SEQUENCE</scope>
    <source>
        <strain evidence="2">EXF-13287</strain>
    </source>
</reference>
<feature type="domain" description="C2H2-type" evidence="1">
    <location>
        <begin position="67"/>
        <end position="93"/>
    </location>
</feature>
<evidence type="ECO:0000313" key="2">
    <source>
        <dbReference type="EMBL" id="KAJ9131699.1"/>
    </source>
</evidence>
<dbReference type="SMART" id="SM00355">
    <property type="entry name" value="ZnF_C2H2"/>
    <property type="match status" value="2"/>
</dbReference>
<dbReference type="EMBL" id="JANBVN010000233">
    <property type="protein sequence ID" value="KAJ9131699.1"/>
    <property type="molecule type" value="Genomic_DNA"/>
</dbReference>
<sequence>MEAYDYDYAEAGSHDASAFDGFSPFSPMTEEDYSHTGGQAYYSRSPTYDNPPGGGGGGALPNDGRLYVCLAPGCNHSPFKRVTDLDRHYKSVHVSDEDKEKFYCDYKKCPRSTDPFFRPERLRNHLRDYHKEDLPKKGTKSTVEWLRERNVQPKWWRCYTCLIRIEIRRHGFVCPSCNQVCESERQSLREGGKSKR</sequence>